<proteinExistence type="predicted"/>
<reference evidence="1 2" key="1">
    <citation type="submission" date="2020-06" db="EMBL/GenBank/DDBJ databases">
        <title>Transcriptomic and genomic resources for Thalictrum thalictroides and T. hernandezii: Facilitating candidate gene discovery in an emerging model plant lineage.</title>
        <authorList>
            <person name="Arias T."/>
            <person name="Riano-Pachon D.M."/>
            <person name="Di Stilio V.S."/>
        </authorList>
    </citation>
    <scope>NUCLEOTIDE SEQUENCE [LARGE SCALE GENOMIC DNA]</scope>
    <source>
        <strain evidence="2">cv. WT478/WT964</strain>
        <tissue evidence="1">Leaves</tissue>
    </source>
</reference>
<dbReference type="EMBL" id="JABWDY010033481">
    <property type="protein sequence ID" value="KAF5183399.1"/>
    <property type="molecule type" value="Genomic_DNA"/>
</dbReference>
<keyword evidence="2" id="KW-1185">Reference proteome</keyword>
<accession>A0A7J6VE85</accession>
<evidence type="ECO:0008006" key="3">
    <source>
        <dbReference type="Google" id="ProtNLM"/>
    </source>
</evidence>
<name>A0A7J6VE85_THATH</name>
<sequence>MEVAAARGWTKLWVETDSQAALGAFANFQVPWKLVFRWKIVKSCFTSLLLSSIWREANFSADKASKIPLQKSSQELELTANYLG</sequence>
<dbReference type="OrthoDB" id="1731261at2759"/>
<dbReference type="AlphaFoldDB" id="A0A7J6VE85"/>
<gene>
    <name evidence="1" type="ORF">FRX31_027015</name>
</gene>
<organism evidence="1 2">
    <name type="scientific">Thalictrum thalictroides</name>
    <name type="common">Rue-anemone</name>
    <name type="synonym">Anemone thalictroides</name>
    <dbReference type="NCBI Taxonomy" id="46969"/>
    <lineage>
        <taxon>Eukaryota</taxon>
        <taxon>Viridiplantae</taxon>
        <taxon>Streptophyta</taxon>
        <taxon>Embryophyta</taxon>
        <taxon>Tracheophyta</taxon>
        <taxon>Spermatophyta</taxon>
        <taxon>Magnoliopsida</taxon>
        <taxon>Ranunculales</taxon>
        <taxon>Ranunculaceae</taxon>
        <taxon>Thalictroideae</taxon>
        <taxon>Thalictrum</taxon>
    </lineage>
</organism>
<protein>
    <recommendedName>
        <fullName evidence="3">RNase H type-1 domain-containing protein</fullName>
    </recommendedName>
</protein>
<dbReference type="Proteomes" id="UP000554482">
    <property type="component" value="Unassembled WGS sequence"/>
</dbReference>
<evidence type="ECO:0000313" key="1">
    <source>
        <dbReference type="EMBL" id="KAF5183399.1"/>
    </source>
</evidence>
<evidence type="ECO:0000313" key="2">
    <source>
        <dbReference type="Proteomes" id="UP000554482"/>
    </source>
</evidence>
<comment type="caution">
    <text evidence="1">The sequence shown here is derived from an EMBL/GenBank/DDBJ whole genome shotgun (WGS) entry which is preliminary data.</text>
</comment>